<name>A0A0D1LP89_9MYCO</name>
<evidence type="ECO:0008006" key="3">
    <source>
        <dbReference type="Google" id="ProtNLM"/>
    </source>
</evidence>
<dbReference type="InterPro" id="IPR012349">
    <property type="entry name" value="Split_barrel_FMN-bd"/>
</dbReference>
<dbReference type="RefSeq" id="WP_043984979.1">
    <property type="nucleotide sequence ID" value="NZ_JXST01000006.1"/>
</dbReference>
<dbReference type="OrthoDB" id="8907583at2"/>
<sequence>MSVKVDLDKLGDTLADFPFGFLITVGDDFRPHTVAVTPRFGGGALTIEPVGNTTRGNAGAHPVVTVLWPPREPTGYSLIVDGTAEATDAGLRVMPTRAVLHRSPEGVHDCVSLKQT</sequence>
<comment type="caution">
    <text evidence="1">The sequence shown here is derived from an EMBL/GenBank/DDBJ whole genome shotgun (WGS) entry which is preliminary data.</text>
</comment>
<protein>
    <recommendedName>
        <fullName evidence="3">Pyridoxamine 5'-phosphate oxidase putative domain-containing protein</fullName>
    </recommendedName>
</protein>
<evidence type="ECO:0000313" key="1">
    <source>
        <dbReference type="EMBL" id="KIU17906.1"/>
    </source>
</evidence>
<dbReference type="PATRIC" id="fig|280871.6.peg.1144"/>
<accession>A0A0D1LP89</accession>
<dbReference type="EMBL" id="JXST01000006">
    <property type="protein sequence ID" value="KIU17906.1"/>
    <property type="molecule type" value="Genomic_DNA"/>
</dbReference>
<dbReference type="STRING" id="280871.TL10_05560"/>
<reference evidence="1 2" key="1">
    <citation type="submission" date="2015-01" db="EMBL/GenBank/DDBJ databases">
        <title>Genome sequence of Mycobacterium llatzerense and Mycobacterium immunogenum recovered from brain abscess.</title>
        <authorList>
            <person name="Greninger A.L."/>
            <person name="Langelier C."/>
            <person name="Cunningham G."/>
            <person name="Chiu C.Y."/>
            <person name="Miller S."/>
        </authorList>
    </citation>
    <scope>NUCLEOTIDE SEQUENCE [LARGE SCALE GENOMIC DNA]</scope>
    <source>
        <strain evidence="1 2">CLUC14</strain>
    </source>
</reference>
<evidence type="ECO:0000313" key="2">
    <source>
        <dbReference type="Proteomes" id="UP000032221"/>
    </source>
</evidence>
<proteinExistence type="predicted"/>
<organism evidence="1 2">
    <name type="scientific">Mycolicibacterium llatzerense</name>
    <dbReference type="NCBI Taxonomy" id="280871"/>
    <lineage>
        <taxon>Bacteria</taxon>
        <taxon>Bacillati</taxon>
        <taxon>Actinomycetota</taxon>
        <taxon>Actinomycetes</taxon>
        <taxon>Mycobacteriales</taxon>
        <taxon>Mycobacteriaceae</taxon>
        <taxon>Mycolicibacterium</taxon>
    </lineage>
</organism>
<dbReference type="Proteomes" id="UP000032221">
    <property type="component" value="Unassembled WGS sequence"/>
</dbReference>
<dbReference type="AlphaFoldDB" id="A0A0D1LP89"/>
<dbReference type="SUPFAM" id="SSF50475">
    <property type="entry name" value="FMN-binding split barrel"/>
    <property type="match status" value="1"/>
</dbReference>
<gene>
    <name evidence="1" type="ORF">TL10_05560</name>
</gene>
<keyword evidence="2" id="KW-1185">Reference proteome</keyword>
<dbReference type="Gene3D" id="2.30.110.10">
    <property type="entry name" value="Electron Transport, Fmn-binding Protein, Chain A"/>
    <property type="match status" value="1"/>
</dbReference>